<dbReference type="STRING" id="7070.D6WPS5"/>
<dbReference type="FunCoup" id="D6WPS5">
    <property type="interactions" value="380"/>
</dbReference>
<evidence type="ECO:0000256" key="6">
    <source>
        <dbReference type="ARBA" id="ARBA00023295"/>
    </source>
</evidence>
<protein>
    <recommendedName>
        <fullName evidence="7">Beta-hexosaminidase</fullName>
        <ecNumber evidence="7">3.2.1.52</ecNumber>
    </recommendedName>
</protein>
<dbReference type="InterPro" id="IPR017853">
    <property type="entry name" value="GH"/>
</dbReference>
<evidence type="ECO:0000256" key="9">
    <source>
        <dbReference type="SAM" id="SignalP"/>
    </source>
</evidence>
<accession>D6WPS5</accession>
<dbReference type="InterPro" id="IPR029018">
    <property type="entry name" value="Hex-like_dom2"/>
</dbReference>
<evidence type="ECO:0000256" key="5">
    <source>
        <dbReference type="ARBA" id="ARBA00023180"/>
    </source>
</evidence>
<feature type="domain" description="Glycoside hydrolase family 20 catalytic" evidence="10">
    <location>
        <begin position="216"/>
        <end position="557"/>
    </location>
</feature>
<dbReference type="Proteomes" id="UP000007266">
    <property type="component" value="Linkage group 7"/>
</dbReference>
<dbReference type="PIRSF" id="PIRSF001093">
    <property type="entry name" value="B-hxosamndse_ab_euk"/>
    <property type="match status" value="1"/>
</dbReference>
<keyword evidence="6 7" id="KW-0326">Glycosidase</keyword>
<dbReference type="Gene3D" id="3.20.20.80">
    <property type="entry name" value="Glycosidases"/>
    <property type="match status" value="1"/>
</dbReference>
<dbReference type="EMBL" id="KQ971354">
    <property type="protein sequence ID" value="EFA06863.2"/>
    <property type="molecule type" value="Genomic_DNA"/>
</dbReference>
<name>D6WPS5_TRICA</name>
<feature type="signal peptide" evidence="9">
    <location>
        <begin position="1"/>
        <end position="28"/>
    </location>
</feature>
<dbReference type="CDD" id="cd06562">
    <property type="entry name" value="GH20_HexA_HexB-like"/>
    <property type="match status" value="1"/>
</dbReference>
<feature type="domain" description="Beta-hexosaminidase eukaryotic type N-terminal" evidence="11">
    <location>
        <begin position="71"/>
        <end position="192"/>
    </location>
</feature>
<dbReference type="SUPFAM" id="SSF51445">
    <property type="entry name" value="(Trans)glycosidases"/>
    <property type="match status" value="1"/>
</dbReference>
<keyword evidence="5" id="KW-0325">Glycoprotein</keyword>
<dbReference type="GO" id="GO:0030203">
    <property type="term" value="P:glycosaminoglycan metabolic process"/>
    <property type="evidence" value="ECO:0000318"/>
    <property type="project" value="GO_Central"/>
</dbReference>
<evidence type="ECO:0000259" key="10">
    <source>
        <dbReference type="Pfam" id="PF00728"/>
    </source>
</evidence>
<dbReference type="EC" id="3.2.1.52" evidence="7"/>
<dbReference type="GO" id="GO:0016231">
    <property type="term" value="F:beta-N-acetylglucosaminidase activity"/>
    <property type="evidence" value="ECO:0000318"/>
    <property type="project" value="GO_Central"/>
</dbReference>
<comment type="similarity">
    <text evidence="2 7">Belongs to the glycosyl hydrolase 20 family.</text>
</comment>
<gene>
    <name evidence="12" type="primary">AUGUSTUS-3.0.2_09808</name>
    <name evidence="12" type="ORF">TcasGA2_TC009808</name>
</gene>
<keyword evidence="13" id="KW-1185">Reference proteome</keyword>
<evidence type="ECO:0000259" key="11">
    <source>
        <dbReference type="Pfam" id="PF14845"/>
    </source>
</evidence>
<dbReference type="InterPro" id="IPR015883">
    <property type="entry name" value="Glyco_hydro_20_cat"/>
</dbReference>
<evidence type="ECO:0000313" key="12">
    <source>
        <dbReference type="EMBL" id="EFA06863.2"/>
    </source>
</evidence>
<keyword evidence="3 9" id="KW-0732">Signal</keyword>
<evidence type="ECO:0000256" key="7">
    <source>
        <dbReference type="PIRNR" id="PIRNR001093"/>
    </source>
</evidence>
<dbReference type="OMA" id="NYCVEPP"/>
<dbReference type="PANTHER" id="PTHR22600:SF26">
    <property type="entry name" value="BETA-N-ACETYLHEXOSAMINIDASE"/>
    <property type="match status" value="1"/>
</dbReference>
<dbReference type="InParanoid" id="D6WPS5"/>
<evidence type="ECO:0000313" key="13">
    <source>
        <dbReference type="Proteomes" id="UP000007266"/>
    </source>
</evidence>
<sequence>MKVSQSTVMKHSLATYLLFLALLKNISALNGAWRWECKSNYCQKAPITPDTEATGLSLPACRLFCSEAAALWPKPTGEVHVGTTLVKVNINSINTGGLTFETAAHKIMAGATKRFRNQIEALVPRKLRLADGGKTLEINYKLIDPDLKELNLDTKESYALTVAETADGRLNATIIADNVFGGRHGLETLNQLIIYDDLRDQLLMPNDVSITDEPAYQYRGIALDTSRNFVTVDVIKRTLDGMAASKLNSFHWHITDSHSFPFTAESLPDLTKYGAYSPKKVYAPEEVAEIVEYGLERGVRVIPEFDAPAHVGEGWQNTDFVVCFNAKPWSNYCVEPPCGQLDPTKEKLYDAIEALYGDMLKQFKPPLFHMGGDEVHLGCWNSTPSIVQWMQDQKGWGRSEGDFIKLWDMFQNESLTRLYKKAGKEIPVILWTSTLTQKEYLENLPSDKYIIQIWTTGSDPQVRNLLDNGYRVILSNYDALYFDCGFAGWVTDGNNWCSPYIGWQKVYENKPAKIAGDKKGQVLGAEAALWTEQADSASVDTRLWPRAAALGEVLWSEPTNTWREAEQRILVQRERLISLGINSDALEPEWCWQNEENCPIGGKFAE</sequence>
<organism evidence="12 13">
    <name type="scientific">Tribolium castaneum</name>
    <name type="common">Red flour beetle</name>
    <dbReference type="NCBI Taxonomy" id="7070"/>
    <lineage>
        <taxon>Eukaryota</taxon>
        <taxon>Metazoa</taxon>
        <taxon>Ecdysozoa</taxon>
        <taxon>Arthropoda</taxon>
        <taxon>Hexapoda</taxon>
        <taxon>Insecta</taxon>
        <taxon>Pterygota</taxon>
        <taxon>Neoptera</taxon>
        <taxon>Endopterygota</taxon>
        <taxon>Coleoptera</taxon>
        <taxon>Polyphaga</taxon>
        <taxon>Cucujiformia</taxon>
        <taxon>Tenebrionidae</taxon>
        <taxon>Tenebrionidae incertae sedis</taxon>
        <taxon>Tribolium</taxon>
    </lineage>
</organism>
<dbReference type="PRINTS" id="PR00738">
    <property type="entry name" value="GLHYDRLASE20"/>
</dbReference>
<dbReference type="PANTHER" id="PTHR22600">
    <property type="entry name" value="BETA-HEXOSAMINIDASE"/>
    <property type="match status" value="1"/>
</dbReference>
<evidence type="ECO:0000256" key="2">
    <source>
        <dbReference type="ARBA" id="ARBA00006285"/>
    </source>
</evidence>
<comment type="catalytic activity">
    <reaction evidence="1 7">
        <text>Hydrolysis of terminal non-reducing N-acetyl-D-hexosamine residues in N-acetyl-beta-D-hexosaminides.</text>
        <dbReference type="EC" id="3.2.1.52"/>
    </reaction>
</comment>
<dbReference type="FunFam" id="3.20.20.80:FF:000063">
    <property type="entry name" value="Beta-hexosaminidase"/>
    <property type="match status" value="1"/>
</dbReference>
<evidence type="ECO:0000256" key="1">
    <source>
        <dbReference type="ARBA" id="ARBA00001231"/>
    </source>
</evidence>
<dbReference type="eggNOG" id="KOG2499">
    <property type="taxonomic scope" value="Eukaryota"/>
</dbReference>
<dbReference type="SUPFAM" id="SSF55545">
    <property type="entry name" value="beta-N-acetylhexosaminidase-like domain"/>
    <property type="match status" value="1"/>
</dbReference>
<feature type="active site" description="Proton donor" evidence="8">
    <location>
        <position position="374"/>
    </location>
</feature>
<reference evidence="12 13" key="1">
    <citation type="journal article" date="2008" name="Nature">
        <title>The genome of the model beetle and pest Tribolium castaneum.</title>
        <authorList>
            <consortium name="Tribolium Genome Sequencing Consortium"/>
            <person name="Richards S."/>
            <person name="Gibbs R.A."/>
            <person name="Weinstock G.M."/>
            <person name="Brown S.J."/>
            <person name="Denell R."/>
            <person name="Beeman R.W."/>
            <person name="Gibbs R."/>
            <person name="Beeman R.W."/>
            <person name="Brown S.J."/>
            <person name="Bucher G."/>
            <person name="Friedrich M."/>
            <person name="Grimmelikhuijzen C.J."/>
            <person name="Klingler M."/>
            <person name="Lorenzen M."/>
            <person name="Richards S."/>
            <person name="Roth S."/>
            <person name="Schroder R."/>
            <person name="Tautz D."/>
            <person name="Zdobnov E.M."/>
            <person name="Muzny D."/>
            <person name="Gibbs R.A."/>
            <person name="Weinstock G.M."/>
            <person name="Attaway T."/>
            <person name="Bell S."/>
            <person name="Buhay C.J."/>
            <person name="Chandrabose M.N."/>
            <person name="Chavez D."/>
            <person name="Clerk-Blankenburg K.P."/>
            <person name="Cree A."/>
            <person name="Dao M."/>
            <person name="Davis C."/>
            <person name="Chacko J."/>
            <person name="Dinh H."/>
            <person name="Dugan-Rocha S."/>
            <person name="Fowler G."/>
            <person name="Garner T.T."/>
            <person name="Garnes J."/>
            <person name="Gnirke A."/>
            <person name="Hawes A."/>
            <person name="Hernandez J."/>
            <person name="Hines S."/>
            <person name="Holder M."/>
            <person name="Hume J."/>
            <person name="Jhangiani S.N."/>
            <person name="Joshi V."/>
            <person name="Khan Z.M."/>
            <person name="Jackson L."/>
            <person name="Kovar C."/>
            <person name="Kowis A."/>
            <person name="Lee S."/>
            <person name="Lewis L.R."/>
            <person name="Margolis J."/>
            <person name="Morgan M."/>
            <person name="Nazareth L.V."/>
            <person name="Nguyen N."/>
            <person name="Okwuonu G."/>
            <person name="Parker D."/>
            <person name="Richards S."/>
            <person name="Ruiz S.J."/>
            <person name="Santibanez J."/>
            <person name="Savard J."/>
            <person name="Scherer S.E."/>
            <person name="Schneider B."/>
            <person name="Sodergren E."/>
            <person name="Tautz D."/>
            <person name="Vattahil S."/>
            <person name="Villasana D."/>
            <person name="White C.S."/>
            <person name="Wright R."/>
            <person name="Park Y."/>
            <person name="Beeman R.W."/>
            <person name="Lord J."/>
            <person name="Oppert B."/>
            <person name="Lorenzen M."/>
            <person name="Brown S."/>
            <person name="Wang L."/>
            <person name="Savard J."/>
            <person name="Tautz D."/>
            <person name="Richards S."/>
            <person name="Weinstock G."/>
            <person name="Gibbs R.A."/>
            <person name="Liu Y."/>
            <person name="Worley K."/>
            <person name="Weinstock G."/>
            <person name="Elsik C.G."/>
            <person name="Reese J.T."/>
            <person name="Elhaik E."/>
            <person name="Landan G."/>
            <person name="Graur D."/>
            <person name="Arensburger P."/>
            <person name="Atkinson P."/>
            <person name="Beeman R.W."/>
            <person name="Beidler J."/>
            <person name="Brown S.J."/>
            <person name="Demuth J.P."/>
            <person name="Drury D.W."/>
            <person name="Du Y.Z."/>
            <person name="Fujiwara H."/>
            <person name="Lorenzen M."/>
            <person name="Maselli V."/>
            <person name="Osanai M."/>
            <person name="Park Y."/>
            <person name="Robertson H.M."/>
            <person name="Tu Z."/>
            <person name="Wang J.J."/>
            <person name="Wang S."/>
            <person name="Richards S."/>
            <person name="Song H."/>
            <person name="Zhang L."/>
            <person name="Sodergren E."/>
            <person name="Werner D."/>
            <person name="Stanke M."/>
            <person name="Morgenstern B."/>
            <person name="Solovyev V."/>
            <person name="Kosarev P."/>
            <person name="Brown G."/>
            <person name="Chen H.C."/>
            <person name="Ermolaeva O."/>
            <person name="Hlavina W."/>
            <person name="Kapustin Y."/>
            <person name="Kiryutin B."/>
            <person name="Kitts P."/>
            <person name="Maglott D."/>
            <person name="Pruitt K."/>
            <person name="Sapojnikov V."/>
            <person name="Souvorov A."/>
            <person name="Mackey A.J."/>
            <person name="Waterhouse R.M."/>
            <person name="Wyder S."/>
            <person name="Zdobnov E.M."/>
            <person name="Zdobnov E.M."/>
            <person name="Wyder S."/>
            <person name="Kriventseva E.V."/>
            <person name="Kadowaki T."/>
            <person name="Bork P."/>
            <person name="Aranda M."/>
            <person name="Bao R."/>
            <person name="Beermann A."/>
            <person name="Berns N."/>
            <person name="Bolognesi R."/>
            <person name="Bonneton F."/>
            <person name="Bopp D."/>
            <person name="Brown S.J."/>
            <person name="Bucher G."/>
            <person name="Butts T."/>
            <person name="Chaumot A."/>
            <person name="Denell R.E."/>
            <person name="Ferrier D.E."/>
            <person name="Friedrich M."/>
            <person name="Gordon C.M."/>
            <person name="Jindra M."/>
            <person name="Klingler M."/>
            <person name="Lan Q."/>
            <person name="Lattorff H.M."/>
            <person name="Laudet V."/>
            <person name="von Levetsow C."/>
            <person name="Liu Z."/>
            <person name="Lutz R."/>
            <person name="Lynch J.A."/>
            <person name="da Fonseca R.N."/>
            <person name="Posnien N."/>
            <person name="Reuter R."/>
            <person name="Roth S."/>
            <person name="Savard J."/>
            <person name="Schinko J.B."/>
            <person name="Schmitt C."/>
            <person name="Schoppmeier M."/>
            <person name="Schroder R."/>
            <person name="Shippy T.D."/>
            <person name="Simonnet F."/>
            <person name="Marques-Souza H."/>
            <person name="Tautz D."/>
            <person name="Tomoyasu Y."/>
            <person name="Trauner J."/>
            <person name="Van der Zee M."/>
            <person name="Vervoort M."/>
            <person name="Wittkopp N."/>
            <person name="Wimmer E.A."/>
            <person name="Yang X."/>
            <person name="Jones A.K."/>
            <person name="Sattelle D.B."/>
            <person name="Ebert P.R."/>
            <person name="Nelson D."/>
            <person name="Scott J.G."/>
            <person name="Beeman R.W."/>
            <person name="Muthukrishnan S."/>
            <person name="Kramer K.J."/>
            <person name="Arakane Y."/>
            <person name="Beeman R.W."/>
            <person name="Zhu Q."/>
            <person name="Hogenkamp D."/>
            <person name="Dixit R."/>
            <person name="Oppert B."/>
            <person name="Jiang H."/>
            <person name="Zou Z."/>
            <person name="Marshall J."/>
            <person name="Elpidina E."/>
            <person name="Vinokurov K."/>
            <person name="Oppert C."/>
            <person name="Zou Z."/>
            <person name="Evans J."/>
            <person name="Lu Z."/>
            <person name="Zhao P."/>
            <person name="Sumathipala N."/>
            <person name="Altincicek B."/>
            <person name="Vilcinskas A."/>
            <person name="Williams M."/>
            <person name="Hultmark D."/>
            <person name="Hetru C."/>
            <person name="Jiang H."/>
            <person name="Grimmelikhuijzen C.J."/>
            <person name="Hauser F."/>
            <person name="Cazzamali G."/>
            <person name="Williamson M."/>
            <person name="Park Y."/>
            <person name="Li B."/>
            <person name="Tanaka Y."/>
            <person name="Predel R."/>
            <person name="Neupert S."/>
            <person name="Schachtner J."/>
            <person name="Verleyen P."/>
            <person name="Raible F."/>
            <person name="Bork P."/>
            <person name="Friedrich M."/>
            <person name="Walden K.K."/>
            <person name="Robertson H.M."/>
            <person name="Angeli S."/>
            <person name="Foret S."/>
            <person name="Bucher G."/>
            <person name="Schuetz S."/>
            <person name="Maleszka R."/>
            <person name="Wimmer E.A."/>
            <person name="Beeman R.W."/>
            <person name="Lorenzen M."/>
            <person name="Tomoyasu Y."/>
            <person name="Miller S.C."/>
            <person name="Grossmann D."/>
            <person name="Bucher G."/>
        </authorList>
    </citation>
    <scope>NUCLEOTIDE SEQUENCE [LARGE SCALE GENOMIC DNA]</scope>
    <source>
        <strain evidence="12 13">Georgia GA2</strain>
    </source>
</reference>
<proteinExistence type="inferred from homology"/>
<dbReference type="GO" id="GO:0005975">
    <property type="term" value="P:carbohydrate metabolic process"/>
    <property type="evidence" value="ECO:0007669"/>
    <property type="project" value="InterPro"/>
</dbReference>
<evidence type="ECO:0000256" key="4">
    <source>
        <dbReference type="ARBA" id="ARBA00022801"/>
    </source>
</evidence>
<dbReference type="InterPro" id="IPR029019">
    <property type="entry name" value="HEX_eukaryotic_N"/>
</dbReference>
<feature type="chain" id="PRO_5007310792" description="Beta-hexosaminidase" evidence="9">
    <location>
        <begin position="29"/>
        <end position="606"/>
    </location>
</feature>
<dbReference type="Pfam" id="PF00728">
    <property type="entry name" value="Glyco_hydro_20"/>
    <property type="match status" value="1"/>
</dbReference>
<evidence type="ECO:0000256" key="3">
    <source>
        <dbReference type="ARBA" id="ARBA00022729"/>
    </source>
</evidence>
<dbReference type="InterPro" id="IPR025705">
    <property type="entry name" value="Beta_hexosaminidase_sua/sub"/>
</dbReference>
<keyword evidence="4 7" id="KW-0378">Hydrolase</keyword>
<dbReference type="Pfam" id="PF14845">
    <property type="entry name" value="Glycohydro_20b2"/>
    <property type="match status" value="1"/>
</dbReference>
<dbReference type="GO" id="GO:0005886">
    <property type="term" value="C:plasma membrane"/>
    <property type="evidence" value="ECO:0000318"/>
    <property type="project" value="GO_Central"/>
</dbReference>
<dbReference type="AlphaFoldDB" id="D6WPS5"/>
<reference evidence="12 13" key="2">
    <citation type="journal article" date="2010" name="Nucleic Acids Res.">
        <title>BeetleBase in 2010: revisions to provide comprehensive genomic information for Tribolium castaneum.</title>
        <authorList>
            <person name="Kim H.S."/>
            <person name="Murphy T."/>
            <person name="Xia J."/>
            <person name="Caragea D."/>
            <person name="Park Y."/>
            <person name="Beeman R.W."/>
            <person name="Lorenzen M.D."/>
            <person name="Butcher S."/>
            <person name="Manak J.R."/>
            <person name="Brown S.J."/>
        </authorList>
    </citation>
    <scope>GENOME REANNOTATION</scope>
    <source>
        <strain evidence="12 13">Georgia GA2</strain>
    </source>
</reference>
<dbReference type="Gene3D" id="3.30.379.10">
    <property type="entry name" value="Chitobiase/beta-hexosaminidase domain 2-like"/>
    <property type="match status" value="1"/>
</dbReference>
<evidence type="ECO:0000256" key="8">
    <source>
        <dbReference type="PIRSR" id="PIRSR001093-1"/>
    </source>
</evidence>